<evidence type="ECO:0000259" key="5">
    <source>
        <dbReference type="Pfam" id="PF12845"/>
    </source>
</evidence>
<evidence type="ECO:0000313" key="6">
    <source>
        <dbReference type="EMBL" id="KAG7466906.1"/>
    </source>
</evidence>
<evidence type="ECO:0000256" key="4">
    <source>
        <dbReference type="SAM" id="MobiDB-lite"/>
    </source>
</evidence>
<dbReference type="Proteomes" id="UP001046870">
    <property type="component" value="Chromosome 12"/>
</dbReference>
<dbReference type="PANTHER" id="PTHR15249">
    <property type="entry name" value="TRAF FAMILY MEMBER-ASSOCIATED NF-KAPPA-B ACTIVATOR"/>
    <property type="match status" value="1"/>
</dbReference>
<gene>
    <name evidence="6" type="ORF">MATL_G00147320</name>
</gene>
<organism evidence="6 7">
    <name type="scientific">Megalops atlanticus</name>
    <name type="common">Tarpon</name>
    <name type="synonym">Clupea gigantea</name>
    <dbReference type="NCBI Taxonomy" id="7932"/>
    <lineage>
        <taxon>Eukaryota</taxon>
        <taxon>Metazoa</taxon>
        <taxon>Chordata</taxon>
        <taxon>Craniata</taxon>
        <taxon>Vertebrata</taxon>
        <taxon>Euteleostomi</taxon>
        <taxon>Actinopterygii</taxon>
        <taxon>Neopterygii</taxon>
        <taxon>Teleostei</taxon>
        <taxon>Elopiformes</taxon>
        <taxon>Megalopidae</taxon>
        <taxon>Megalops</taxon>
    </lineage>
</organism>
<keyword evidence="7" id="KW-1185">Reference proteome</keyword>
<dbReference type="Pfam" id="PF12845">
    <property type="entry name" value="TBD"/>
    <property type="match status" value="1"/>
</dbReference>
<dbReference type="AlphaFoldDB" id="A0A9D3T4T8"/>
<proteinExistence type="predicted"/>
<protein>
    <recommendedName>
        <fullName evidence="5">Tbk1/Ikki binding domain-containing protein</fullName>
    </recommendedName>
</protein>
<keyword evidence="1" id="KW-0597">Phosphoprotein</keyword>
<dbReference type="EMBL" id="JAFDVH010000012">
    <property type="protein sequence ID" value="KAG7466906.1"/>
    <property type="molecule type" value="Genomic_DNA"/>
</dbReference>
<reference evidence="6" key="1">
    <citation type="submission" date="2021-01" db="EMBL/GenBank/DDBJ databases">
        <authorList>
            <person name="Zahm M."/>
            <person name="Roques C."/>
            <person name="Cabau C."/>
            <person name="Klopp C."/>
            <person name="Donnadieu C."/>
            <person name="Jouanno E."/>
            <person name="Lampietro C."/>
            <person name="Louis A."/>
            <person name="Herpin A."/>
            <person name="Echchiki A."/>
            <person name="Berthelot C."/>
            <person name="Parey E."/>
            <person name="Roest-Crollius H."/>
            <person name="Braasch I."/>
            <person name="Postlethwait J."/>
            <person name="Bobe J."/>
            <person name="Montfort J."/>
            <person name="Bouchez O."/>
            <person name="Begum T."/>
            <person name="Mejri S."/>
            <person name="Adams A."/>
            <person name="Chen W.-J."/>
            <person name="Guiguen Y."/>
        </authorList>
    </citation>
    <scope>NUCLEOTIDE SEQUENCE</scope>
    <source>
        <strain evidence="6">YG-15Mar2019-1</strain>
        <tissue evidence="6">Brain</tissue>
    </source>
</reference>
<evidence type="ECO:0000256" key="3">
    <source>
        <dbReference type="SAM" id="Coils"/>
    </source>
</evidence>
<dbReference type="GO" id="GO:0043124">
    <property type="term" value="P:negative regulation of canonical NF-kappaB signal transduction"/>
    <property type="evidence" value="ECO:0007669"/>
    <property type="project" value="InterPro"/>
</dbReference>
<dbReference type="OrthoDB" id="9937252at2759"/>
<feature type="domain" description="Tbk1/Ikki binding" evidence="5">
    <location>
        <begin position="126"/>
        <end position="178"/>
    </location>
</feature>
<feature type="region of interest" description="Disordered" evidence="4">
    <location>
        <begin position="199"/>
        <end position="218"/>
    </location>
</feature>
<comment type="caution">
    <text evidence="6">The sequence shown here is derived from an EMBL/GenBank/DDBJ whole genome shotgun (WGS) entry which is preliminary data.</text>
</comment>
<evidence type="ECO:0000313" key="7">
    <source>
        <dbReference type="Proteomes" id="UP001046870"/>
    </source>
</evidence>
<evidence type="ECO:0000256" key="1">
    <source>
        <dbReference type="ARBA" id="ARBA00022553"/>
    </source>
</evidence>
<sequence>MERNIGDQLNKAFEAYRQASIEKDSAEKELQQKTEYYQWYTQQLEQQIEDQQKLISKLKAQLSSAAKLASGELNCRDPSLQKQEIENFPVNDCHPDDTSCTQLFLRSESMGSAEIPACTLPETSTENDDILGMFWDLQGKFHLIQALTRKQTDHLRKSCRGNNAASEQNFSMPIQCTDVTAQQAEGPFSSAVRAALGAERPASPLTPRGAVSAEDGDRSADSLAHLSIRLPPGPDSAYEFLNSAAETGIEAATRGEDRATPAPTPAGTEERSPELGGPLVHPLSVLHPASPPTSPIREAVRGPQQPLWNPVLSEAAAQAGSPDPQQSPRPGSCAFCNALVPPDHIYGHLNSHFQGHTRSGH</sequence>
<feature type="coiled-coil region" evidence="3">
    <location>
        <begin position="9"/>
        <end position="68"/>
    </location>
</feature>
<dbReference type="PANTHER" id="PTHR15249:SF0">
    <property type="entry name" value="TRAF FAMILY MEMBER-ASSOCIATED NF-KAPPA-B ACTIVATOR"/>
    <property type="match status" value="1"/>
</dbReference>
<feature type="region of interest" description="Disordered" evidence="4">
    <location>
        <begin position="250"/>
        <end position="281"/>
    </location>
</feature>
<dbReference type="InterPro" id="IPR024581">
    <property type="entry name" value="TBD"/>
</dbReference>
<accession>A0A9D3T4T8</accession>
<keyword evidence="2 3" id="KW-0175">Coiled coil</keyword>
<evidence type="ECO:0000256" key="2">
    <source>
        <dbReference type="ARBA" id="ARBA00023054"/>
    </source>
</evidence>
<dbReference type="InterPro" id="IPR039669">
    <property type="entry name" value="TANK"/>
</dbReference>
<name>A0A9D3T4T8_MEGAT</name>